<name>B8CLC9_SHEPW</name>
<dbReference type="EMBL" id="CP000472">
    <property type="protein sequence ID" value="ACJ28456.1"/>
    <property type="molecule type" value="Genomic_DNA"/>
</dbReference>
<organism evidence="1 2">
    <name type="scientific">Shewanella piezotolerans (strain WP3 / JCM 13877)</name>
    <dbReference type="NCBI Taxonomy" id="225849"/>
    <lineage>
        <taxon>Bacteria</taxon>
        <taxon>Pseudomonadati</taxon>
        <taxon>Pseudomonadota</taxon>
        <taxon>Gammaproteobacteria</taxon>
        <taxon>Alteromonadales</taxon>
        <taxon>Shewanellaceae</taxon>
        <taxon>Shewanella</taxon>
    </lineage>
</organism>
<evidence type="ECO:0000313" key="1">
    <source>
        <dbReference type="EMBL" id="ACJ28456.1"/>
    </source>
</evidence>
<evidence type="ECO:0000313" key="2">
    <source>
        <dbReference type="Proteomes" id="UP000000753"/>
    </source>
</evidence>
<reference evidence="1 2" key="1">
    <citation type="journal article" date="2008" name="PLoS ONE">
        <title>Environmental adaptation: genomic analysis of the piezotolerant and psychrotolerant deep-sea iron reducing bacterium Shewanella piezotolerans WP3.</title>
        <authorList>
            <person name="Wang F."/>
            <person name="Wang J."/>
            <person name="Jian H."/>
            <person name="Zhang B."/>
            <person name="Li S."/>
            <person name="Wang F."/>
            <person name="Zeng X."/>
            <person name="Gao L."/>
            <person name="Bartlett D.H."/>
            <person name="Yu J."/>
            <person name="Hu S."/>
            <person name="Xiao X."/>
        </authorList>
    </citation>
    <scope>NUCLEOTIDE SEQUENCE [LARGE SCALE GENOMIC DNA]</scope>
    <source>
        <strain evidence="2">WP3 / JCM 13877</strain>
    </source>
</reference>
<gene>
    <name evidence="1" type="ordered locus">swp_1682</name>
</gene>
<keyword evidence="2" id="KW-1185">Reference proteome</keyword>
<dbReference type="STRING" id="225849.swp_1682"/>
<accession>B8CLC9</accession>
<dbReference type="Proteomes" id="UP000000753">
    <property type="component" value="Chromosome"/>
</dbReference>
<dbReference type="HOGENOM" id="CLU_1785586_0_0_6"/>
<proteinExistence type="predicted"/>
<sequence>MFHQLYFSLLSALQFQQSSKLASLTSWQFTHFHCGFSALIEIICALALTKSISATQSSTFWIPVGNSPTPPKSASPFSSTAMPLDSSIPFQVWASNKFPAASNRIFSSMSFPTAIALLASPNSCDGEYYPYLRLLFTSFSYFRSP</sequence>
<dbReference type="KEGG" id="swp:swp_1682"/>
<protein>
    <submittedName>
        <fullName evidence="1">Uncharacterized protein</fullName>
    </submittedName>
</protein>
<dbReference type="AlphaFoldDB" id="B8CLC9"/>